<keyword evidence="1" id="KW-0812">Transmembrane</keyword>
<accession>A0A4Y6Q1G4</accession>
<feature type="transmembrane region" description="Helical" evidence="1">
    <location>
        <begin position="20"/>
        <end position="38"/>
    </location>
</feature>
<accession>A0A5B8YFI1</accession>
<name>A0A4Y6Q1G4_PERCE</name>
<gene>
    <name evidence="2" type="ORF">FIV42_24690</name>
</gene>
<reference evidence="2 3" key="1">
    <citation type="submission" date="2019-06" db="EMBL/GenBank/DDBJ databases">
        <title>Persicimonas caeni gen. nov., sp. nov., a predatory bacterium isolated from solar saltern.</title>
        <authorList>
            <person name="Wang S."/>
        </authorList>
    </citation>
    <scope>NUCLEOTIDE SEQUENCE [LARGE SCALE GENOMIC DNA]</scope>
    <source>
        <strain evidence="2 3">YN101</strain>
    </source>
</reference>
<dbReference type="Pfam" id="PF09865">
    <property type="entry name" value="DUF2092"/>
    <property type="match status" value="1"/>
</dbReference>
<dbReference type="OrthoDB" id="116979at2"/>
<keyword evidence="3" id="KW-1185">Reference proteome</keyword>
<keyword evidence="1" id="KW-1133">Transmembrane helix</keyword>
<dbReference type="Gene3D" id="2.50.20.10">
    <property type="entry name" value="Lipoprotein localisation LolA/LolB/LppX"/>
    <property type="match status" value="1"/>
</dbReference>
<evidence type="ECO:0000256" key="1">
    <source>
        <dbReference type="SAM" id="Phobius"/>
    </source>
</evidence>
<evidence type="ECO:0000313" key="2">
    <source>
        <dbReference type="EMBL" id="QDG53825.1"/>
    </source>
</evidence>
<dbReference type="Proteomes" id="UP000315995">
    <property type="component" value="Chromosome"/>
</dbReference>
<dbReference type="InterPro" id="IPR019207">
    <property type="entry name" value="DUF2092"/>
</dbReference>
<organism evidence="2 3">
    <name type="scientific">Persicimonas caeni</name>
    <dbReference type="NCBI Taxonomy" id="2292766"/>
    <lineage>
        <taxon>Bacteria</taxon>
        <taxon>Deltaproteobacteria</taxon>
        <taxon>Bradymonadales</taxon>
        <taxon>Bradymonadaceae</taxon>
        <taxon>Persicimonas</taxon>
    </lineage>
</organism>
<keyword evidence="1" id="KW-0472">Membrane</keyword>
<protein>
    <submittedName>
        <fullName evidence="2">DUF2092 domain-containing protein</fullName>
    </submittedName>
</protein>
<dbReference type="RefSeq" id="WP_141200279.1">
    <property type="nucleotide sequence ID" value="NZ_CP041186.1"/>
</dbReference>
<dbReference type="EMBL" id="CP041186">
    <property type="protein sequence ID" value="QDG53825.1"/>
    <property type="molecule type" value="Genomic_DNA"/>
</dbReference>
<proteinExistence type="predicted"/>
<evidence type="ECO:0000313" key="3">
    <source>
        <dbReference type="Proteomes" id="UP000315995"/>
    </source>
</evidence>
<sequence>MEHNSSQTSGYSPLRAMPHLPWPVVVAAIILGVVGLAIHQTKVAKAQSAPYEQAQQDRMDERAEELLRQMSTKLAAADALTIEGRRSVDPELLPGAQGPEVTDITVSIRRPDMLYAEARGEDDHRKMYYNGEDFSLVDIEQGLYSTAEVPGNIDVLVRRLGEEYGFNPPVADILVADPYAHLTRNVEAGKYVGQEQVDGKTVEHLRFEEDYLTWELWVDAEQKLPVKMVAMVPGMEGNPRLVAEGIEVKIDPELDEAMFTFDPAAEAEEIPMVPVGEEPSAAR</sequence>
<dbReference type="AlphaFoldDB" id="A0A4Y6Q1G4"/>